<dbReference type="OrthoDB" id="1263307at2759"/>
<dbReference type="InterPro" id="IPR029058">
    <property type="entry name" value="AB_hydrolase_fold"/>
</dbReference>
<organism evidence="2 3">
    <name type="scientific">Arthrobotrys flagrans</name>
    <name type="common">Nematode-trapping fungus</name>
    <name type="synonym">Trichothecium flagrans</name>
    <dbReference type="NCBI Taxonomy" id="97331"/>
    <lineage>
        <taxon>Eukaryota</taxon>
        <taxon>Fungi</taxon>
        <taxon>Dikarya</taxon>
        <taxon>Ascomycota</taxon>
        <taxon>Pezizomycotina</taxon>
        <taxon>Orbiliomycetes</taxon>
        <taxon>Orbiliales</taxon>
        <taxon>Orbiliaceae</taxon>
        <taxon>Arthrobotrys</taxon>
    </lineage>
</organism>
<dbReference type="Pfam" id="PF12697">
    <property type="entry name" value="Abhydrolase_6"/>
    <property type="match status" value="1"/>
</dbReference>
<comment type="caution">
    <text evidence="2">The sequence shown here is derived from an EMBL/GenBank/DDBJ whole genome shotgun (WGS) entry which is preliminary data.</text>
</comment>
<evidence type="ECO:0000313" key="2">
    <source>
        <dbReference type="EMBL" id="RVD85479.1"/>
    </source>
</evidence>
<dbReference type="Proteomes" id="UP000283090">
    <property type="component" value="Unassembled WGS sequence"/>
</dbReference>
<dbReference type="VEuPathDB" id="FungiDB:DFL_003800"/>
<feature type="domain" description="AB hydrolase-1" evidence="1">
    <location>
        <begin position="12"/>
        <end position="244"/>
    </location>
</feature>
<dbReference type="AlphaFoldDB" id="A0A437A2V6"/>
<dbReference type="Gene3D" id="3.40.50.1820">
    <property type="entry name" value="alpha/beta hydrolase"/>
    <property type="match status" value="1"/>
</dbReference>
<dbReference type="STRING" id="97331.A0A437A2V6"/>
<dbReference type="InterPro" id="IPR052897">
    <property type="entry name" value="Sec-Metab_Biosynth_Hydrolase"/>
</dbReference>
<gene>
    <name evidence="2" type="ORF">DFL_003800</name>
</gene>
<sequence>MSNYPASAPITFVLIHGAWHFGHSWNNVRAHLEGAGHTVHTPTIPFEYTSGEKAGQTIHNLDDAVQGIIDYIEEHKLDQFVLVGHSWGGVVITSIATKIPQKIKRIVYHNAFIPSEGQCQFDLCPPFAKVFYGGIAAQSPNKTFPCPFPIFRDALIGDATIEEAQAVHQTLREQPIGLWEQPVKNTEEFFAMPPKIPRSVVFADGDTTIPLGMYEAQAVKLEIFRFVKMGGSHEVLFSNPEGLAKNIIIAGRD</sequence>
<dbReference type="InterPro" id="IPR000073">
    <property type="entry name" value="AB_hydrolase_1"/>
</dbReference>
<reference evidence="2 3" key="1">
    <citation type="submission" date="2019-01" db="EMBL/GenBank/DDBJ databases">
        <title>Intercellular communication is required for trap formation in the nematode-trapping fungus Duddingtonia flagrans.</title>
        <authorList>
            <person name="Youssar L."/>
            <person name="Wernet V."/>
            <person name="Hensel N."/>
            <person name="Hildebrandt H.-G."/>
            <person name="Fischer R."/>
        </authorList>
    </citation>
    <scope>NUCLEOTIDE SEQUENCE [LARGE SCALE GENOMIC DNA]</scope>
    <source>
        <strain evidence="2 3">CBS H-5679</strain>
    </source>
</reference>
<dbReference type="EMBL" id="SAEB01000006">
    <property type="protein sequence ID" value="RVD85479.1"/>
    <property type="molecule type" value="Genomic_DNA"/>
</dbReference>
<evidence type="ECO:0000313" key="3">
    <source>
        <dbReference type="Proteomes" id="UP000283090"/>
    </source>
</evidence>
<dbReference type="PANTHER" id="PTHR37017:SF11">
    <property type="entry name" value="ESTERASE_LIPASE_THIOESTERASE DOMAIN-CONTAINING PROTEIN"/>
    <property type="match status" value="1"/>
</dbReference>
<name>A0A437A2V6_ARTFL</name>
<dbReference type="GeneID" id="93586111"/>
<accession>A0A437A2V6</accession>
<dbReference type="PANTHER" id="PTHR37017">
    <property type="entry name" value="AB HYDROLASE-1 DOMAIN-CONTAINING PROTEIN-RELATED"/>
    <property type="match status" value="1"/>
</dbReference>
<evidence type="ECO:0000259" key="1">
    <source>
        <dbReference type="Pfam" id="PF12697"/>
    </source>
</evidence>
<dbReference type="RefSeq" id="XP_067491023.1">
    <property type="nucleotide sequence ID" value="XM_067632790.1"/>
</dbReference>
<proteinExistence type="predicted"/>
<dbReference type="SUPFAM" id="SSF53474">
    <property type="entry name" value="alpha/beta-Hydrolases"/>
    <property type="match status" value="1"/>
</dbReference>
<keyword evidence="3" id="KW-1185">Reference proteome</keyword>
<protein>
    <recommendedName>
        <fullName evidence="1">AB hydrolase-1 domain-containing protein</fullName>
    </recommendedName>
</protein>